<dbReference type="Proteomes" id="UP001149009">
    <property type="component" value="Unassembled WGS sequence"/>
</dbReference>
<evidence type="ECO:0000313" key="3">
    <source>
        <dbReference type="Proteomes" id="UP001149009"/>
    </source>
</evidence>
<dbReference type="GO" id="GO:0005829">
    <property type="term" value="C:cytosol"/>
    <property type="evidence" value="ECO:0007669"/>
    <property type="project" value="TreeGrafter"/>
</dbReference>
<dbReference type="Gene3D" id="3.30.1360.120">
    <property type="entry name" value="Probable tRNA modification gtpase trme, domain 1"/>
    <property type="match status" value="1"/>
</dbReference>
<protein>
    <submittedName>
        <fullName evidence="2">Aminomethyl transferase family protein</fullName>
    </submittedName>
</protein>
<comment type="caution">
    <text evidence="2">The sequence shown here is derived from an EMBL/GenBank/DDBJ whole genome shotgun (WGS) entry which is preliminary data.</text>
</comment>
<accession>A0A9X2XA29</accession>
<dbReference type="InterPro" id="IPR028896">
    <property type="entry name" value="GcvT/YgfZ/DmdA"/>
</dbReference>
<sequence>MQTLESRIAQAGSAAQMLYHSQDQSVTFPLPAEFTNWRDEQEAWHKTAAFQDMSFHMFELVLEGPDTIRLLSDFGINSFARFGPMQAKQYVVCNSDGFYIGDAILTCEEPDKVCLVGKSAALHWIRFQLERGHYDAKVTHFGTPSPRLSDRRLFRYQVQGPAALRILEEVHGGPLPDIGFFKMGRFTLAGHEVTALNHRMSGAPGFEFWGPSEWGPAVKEAILAAGRKYGLRQIGAKVFRVTAMESGWIGTALPAIYTGEATRAFREWLPADTFEGRASFGGSFPLDDFEELYVRPSEIGYGFMTKFDHEFCGRAALEKAMGKPIRKKVRLIWNSDDVLGVHASMYGENERAKYMEMPVANYANFLADEVTKDGRRVGFSLLPVYSAAARAWISLAVLDEKIADSAGEVVVTWGEPDGGSTKPGVERHVQRAIRARIEEAVRRA</sequence>
<keyword evidence="3" id="KW-1185">Reference proteome</keyword>
<dbReference type="AlphaFoldDB" id="A0A9X2XA29"/>
<evidence type="ECO:0000259" key="1">
    <source>
        <dbReference type="Pfam" id="PF01571"/>
    </source>
</evidence>
<dbReference type="GO" id="GO:0016740">
    <property type="term" value="F:transferase activity"/>
    <property type="evidence" value="ECO:0007669"/>
    <property type="project" value="UniProtKB-KW"/>
</dbReference>
<dbReference type="InterPro" id="IPR006222">
    <property type="entry name" value="GCVT_N"/>
</dbReference>
<feature type="domain" description="GCVT N-terminal" evidence="1">
    <location>
        <begin position="30"/>
        <end position="249"/>
    </location>
</feature>
<proteinExistence type="predicted"/>
<dbReference type="SUPFAM" id="SSF103025">
    <property type="entry name" value="Folate-binding domain"/>
    <property type="match status" value="1"/>
</dbReference>
<dbReference type="EMBL" id="JAODNV010000016">
    <property type="protein sequence ID" value="MCT8991503.1"/>
    <property type="molecule type" value="Genomic_DNA"/>
</dbReference>
<gene>
    <name evidence="2" type="ORF">NYR54_14565</name>
</gene>
<dbReference type="PANTHER" id="PTHR43757:SF2">
    <property type="entry name" value="AMINOMETHYLTRANSFERASE, MITOCHONDRIAL"/>
    <property type="match status" value="1"/>
</dbReference>
<name>A0A9X2XA29_9HYPH</name>
<dbReference type="RefSeq" id="WP_261516433.1">
    <property type="nucleotide sequence ID" value="NZ_JAODNV010000016.1"/>
</dbReference>
<dbReference type="PANTHER" id="PTHR43757">
    <property type="entry name" value="AMINOMETHYLTRANSFERASE"/>
    <property type="match status" value="1"/>
</dbReference>
<dbReference type="Pfam" id="PF01571">
    <property type="entry name" value="GCV_T"/>
    <property type="match status" value="1"/>
</dbReference>
<organism evidence="2 3">
    <name type="scientific">Chelativorans petroleitrophicus</name>
    <dbReference type="NCBI Taxonomy" id="2975484"/>
    <lineage>
        <taxon>Bacteria</taxon>
        <taxon>Pseudomonadati</taxon>
        <taxon>Pseudomonadota</taxon>
        <taxon>Alphaproteobacteria</taxon>
        <taxon>Hyphomicrobiales</taxon>
        <taxon>Phyllobacteriaceae</taxon>
        <taxon>Chelativorans</taxon>
    </lineage>
</organism>
<reference evidence="2" key="1">
    <citation type="submission" date="2022-08" db="EMBL/GenBank/DDBJ databases">
        <title>Chelativorans sichuanense sp. nov., a paraffin oil-degrading bacterium isolated from a mixture of oil-based drill cuttings and paddy soil.</title>
        <authorList>
            <person name="Yu J."/>
            <person name="Liu H."/>
            <person name="Chen Q."/>
        </authorList>
    </citation>
    <scope>NUCLEOTIDE SEQUENCE</scope>
    <source>
        <strain evidence="2">SCAU 2101</strain>
    </source>
</reference>
<dbReference type="InterPro" id="IPR027266">
    <property type="entry name" value="TrmE/GcvT-like"/>
</dbReference>
<keyword evidence="2" id="KW-0808">Transferase</keyword>
<evidence type="ECO:0000313" key="2">
    <source>
        <dbReference type="EMBL" id="MCT8991503.1"/>
    </source>
</evidence>